<dbReference type="FunFam" id="3.10.440.10:FF:000001">
    <property type="entry name" value="60S ribosomal protein L31"/>
    <property type="match status" value="1"/>
</dbReference>
<keyword evidence="6" id="KW-0175">Coiled coil</keyword>
<evidence type="ECO:0000256" key="4">
    <source>
        <dbReference type="ARBA" id="ARBA00035230"/>
    </source>
</evidence>
<evidence type="ECO:0000313" key="7">
    <source>
        <dbReference type="EMBL" id="VDO07507.1"/>
    </source>
</evidence>
<dbReference type="WBParaSite" id="HNAJ_0001024701-mRNA-1">
    <property type="protein sequence ID" value="HNAJ_0001024701-mRNA-1"/>
    <property type="gene ID" value="HNAJ_0001024701"/>
</dbReference>
<reference evidence="9" key="1">
    <citation type="submission" date="2016-04" db="UniProtKB">
        <authorList>
            <consortium name="WormBaseParasite"/>
        </authorList>
    </citation>
    <scope>IDENTIFICATION</scope>
</reference>
<dbReference type="AlphaFoldDB" id="A0A158QIU7"/>
<evidence type="ECO:0000256" key="3">
    <source>
        <dbReference type="ARBA" id="ARBA00023274"/>
    </source>
</evidence>
<dbReference type="PANTHER" id="PTHR10956">
    <property type="entry name" value="60S RIBOSOMAL PROTEIN L31"/>
    <property type="match status" value="1"/>
</dbReference>
<evidence type="ECO:0000256" key="1">
    <source>
        <dbReference type="ARBA" id="ARBA00010808"/>
    </source>
</evidence>
<dbReference type="GO" id="GO:0003735">
    <property type="term" value="F:structural constituent of ribosome"/>
    <property type="evidence" value="ECO:0007669"/>
    <property type="project" value="InterPro"/>
</dbReference>
<evidence type="ECO:0000256" key="6">
    <source>
        <dbReference type="SAM" id="Coils"/>
    </source>
</evidence>
<dbReference type="CDD" id="cd00463">
    <property type="entry name" value="Ribosomal_L31e"/>
    <property type="match status" value="1"/>
</dbReference>
<dbReference type="InterPro" id="IPR000054">
    <property type="entry name" value="Ribosomal_eL31"/>
</dbReference>
<name>A0A158QIU7_RODNA</name>
<dbReference type="OrthoDB" id="9739313at2759"/>
<protein>
    <recommendedName>
        <fullName evidence="4">Large ribosomal subunit protein eL31</fullName>
    </recommendedName>
    <alternativeName>
        <fullName evidence="5">60S ribosomal protein L31</fullName>
    </alternativeName>
</protein>
<dbReference type="Proteomes" id="UP000278807">
    <property type="component" value="Unassembled WGS sequence"/>
</dbReference>
<evidence type="ECO:0000313" key="8">
    <source>
        <dbReference type="Proteomes" id="UP000278807"/>
    </source>
</evidence>
<gene>
    <name evidence="7" type="ORF">HNAJ_LOCUS10242</name>
</gene>
<dbReference type="SMART" id="SM01380">
    <property type="entry name" value="Ribosomal_L31e"/>
    <property type="match status" value="1"/>
</dbReference>
<accession>A0A158QIU7</accession>
<comment type="similarity">
    <text evidence="1">Belongs to the eukaryotic ribosomal protein eL31 family.</text>
</comment>
<evidence type="ECO:0000313" key="9">
    <source>
        <dbReference type="WBParaSite" id="HNAJ_0001024701-mRNA-1"/>
    </source>
</evidence>
<dbReference type="EMBL" id="UZAE01012948">
    <property type="protein sequence ID" value="VDO07507.1"/>
    <property type="molecule type" value="Genomic_DNA"/>
</dbReference>
<evidence type="ECO:0000256" key="2">
    <source>
        <dbReference type="ARBA" id="ARBA00022980"/>
    </source>
</evidence>
<organism evidence="9">
    <name type="scientific">Rodentolepis nana</name>
    <name type="common">Dwarf tapeworm</name>
    <name type="synonym">Hymenolepis nana</name>
    <dbReference type="NCBI Taxonomy" id="102285"/>
    <lineage>
        <taxon>Eukaryota</taxon>
        <taxon>Metazoa</taxon>
        <taxon>Spiralia</taxon>
        <taxon>Lophotrochozoa</taxon>
        <taxon>Platyhelminthes</taxon>
        <taxon>Cestoda</taxon>
        <taxon>Eucestoda</taxon>
        <taxon>Cyclophyllidea</taxon>
        <taxon>Hymenolepididae</taxon>
        <taxon>Rodentolepis</taxon>
    </lineage>
</organism>
<dbReference type="Pfam" id="PF01198">
    <property type="entry name" value="Ribosomal_L31e"/>
    <property type="match status" value="1"/>
</dbReference>
<dbReference type="GO" id="GO:0022625">
    <property type="term" value="C:cytosolic large ribosomal subunit"/>
    <property type="evidence" value="ECO:0007669"/>
    <property type="project" value="TreeGrafter"/>
</dbReference>
<dbReference type="Gene3D" id="3.10.440.10">
    <property type="match status" value="1"/>
</dbReference>
<dbReference type="GO" id="GO:0002181">
    <property type="term" value="P:cytoplasmic translation"/>
    <property type="evidence" value="ECO:0007669"/>
    <property type="project" value="TreeGrafter"/>
</dbReference>
<dbReference type="STRING" id="102285.A0A158QIU7"/>
<proteinExistence type="inferred from homology"/>
<dbReference type="PANTHER" id="PTHR10956:SF0">
    <property type="entry name" value="60S RIBOSOMAL PROTEIN L31"/>
    <property type="match status" value="1"/>
</dbReference>
<reference evidence="7 8" key="2">
    <citation type="submission" date="2018-11" db="EMBL/GenBank/DDBJ databases">
        <authorList>
            <consortium name="Pathogen Informatics"/>
        </authorList>
    </citation>
    <scope>NUCLEOTIDE SEQUENCE [LARGE SCALE GENOMIC DNA]</scope>
</reference>
<keyword evidence="8" id="KW-1185">Reference proteome</keyword>
<keyword evidence="2" id="KW-0689">Ribosomal protein</keyword>
<keyword evidence="3" id="KW-0687">Ribonucleoprotein</keyword>
<evidence type="ECO:0000256" key="5">
    <source>
        <dbReference type="ARBA" id="ARBA00035337"/>
    </source>
</evidence>
<sequence>MARTQKVKRAVRKDAVTREYTIHLHKRIHGVGFKKRAPRALQEIRKFARKMMGTEDVRVNVRLNEFIWSKGVRNVPYRVRVKLARKRNEDEDSPHKFYTLVSYVPCADFKGKQNINSIDRMPWLVRRHIVDCLDYASWFQLQSVFSRYKSHPPTHLKFDSSYAYENVWSSTKLSRNVRISRITEDEFYGGIVKPTGSIGVLLQMLKFSPRSFHSLTVLDISYQIINRHQVSELFSSSTASIFCQVKSVSLRISLESASDVRGPNLAFSPPNLENLTLNLMHWRSNDFSDIDSLVPLIINARKLSFILDLPSDLLTFFDGQGPFENVVELEATDHNLSLIRSIYTRFNENFPRLKKIVIKNCCIERTFEIYPEYYASISTKPVVWCSSAASRFREFDSVRDILFFGDEVVDVSTLHKCVNATVFTWFMRGWSCFWHDFLRNIHILRPLRRLNEFKLPQQMFTAWSEFDSFRFECRKFTRTFWTFPSVQSLHFIPANRRVVVSDFRAPAFPHGEKADELLRHMFDIFPNVKTLSIAPVPLLEGGEVFRYLTTSTKLTALMILYTKRIQHGSLDGRLKFYMWLPATKTLDAFLFYTDQVFWINETDGMGLLDCLKKNTSLRYACIICDVPKCLGRIGLTGKVVEEIGSTWYNEQKGGSQGRYLLFVFRHHGRFSCLAVKPRTKKCRKSYTFERNSFSTWHGLECAYPELYSVFWRHLRHHINFRYLLGVTGVVGSAALILYLSPQVRDYVTQTVPQLKPYIDGMNKALDDWKMNSSSLTSFEFPTKKVSVSPEDTGVGPTFPSTSDAMRIVGDVKQSIKDIESEIHLAIAHTEKAVSDALADLRALHTVTGRQLNDQQDALGKLELPSFLRDKVGAAERKAKESHQNAQRQLAKLRALLDSAKENMSEKEKELVKSAIVRYSDLAYDLAGLVTEVRRLQNQSSVYLNLANADNEVKVALQDKLNAILPKSLSNLRKEDGSEMTLEEVNSLLAMSLERIDKLQESLKTSGETAKQHIAAAIQKYKMEADRIAQEAVDRAIHREQVKRELERFEWLVISNATMVALVAKL</sequence>
<dbReference type="SUPFAM" id="SSF54575">
    <property type="entry name" value="Ribosomal protein L31e"/>
    <property type="match status" value="1"/>
</dbReference>
<dbReference type="InterPro" id="IPR023621">
    <property type="entry name" value="Ribosomal_eL31_dom_sf"/>
</dbReference>
<feature type="coiled-coil region" evidence="6">
    <location>
        <begin position="875"/>
        <end position="909"/>
    </location>
</feature>